<evidence type="ECO:0000256" key="1">
    <source>
        <dbReference type="ARBA" id="ARBA00008418"/>
    </source>
</evidence>
<evidence type="ECO:0000313" key="7">
    <source>
        <dbReference type="EMBL" id="KAL1522932.1"/>
    </source>
</evidence>
<dbReference type="InterPro" id="IPR007122">
    <property type="entry name" value="Villin/Gelsolin"/>
</dbReference>
<dbReference type="InterPro" id="IPR029006">
    <property type="entry name" value="ADF-H/Gelsolin-like_dom_sf"/>
</dbReference>
<evidence type="ECO:0000256" key="2">
    <source>
        <dbReference type="ARBA" id="ARBA00022467"/>
    </source>
</evidence>
<keyword evidence="8" id="KW-1185">Reference proteome</keyword>
<dbReference type="CDD" id="cd11290">
    <property type="entry name" value="gelsolin_S1_like"/>
    <property type="match status" value="1"/>
</dbReference>
<evidence type="ECO:0000256" key="3">
    <source>
        <dbReference type="ARBA" id="ARBA00022737"/>
    </source>
</evidence>
<evidence type="ECO:0000259" key="6">
    <source>
        <dbReference type="PROSITE" id="PS51089"/>
    </source>
</evidence>
<dbReference type="PANTHER" id="PTHR11977">
    <property type="entry name" value="VILLIN"/>
    <property type="match status" value="1"/>
</dbReference>
<dbReference type="FunFam" id="3.40.20.10:FF:000001">
    <property type="entry name" value="Gelsolin"/>
    <property type="match status" value="1"/>
</dbReference>
<dbReference type="PANTHER" id="PTHR11977:SF51">
    <property type="entry name" value="PROTEIN FLIGHTLESS-1 HOMOLOG"/>
    <property type="match status" value="1"/>
</dbReference>
<dbReference type="SMART" id="SM00262">
    <property type="entry name" value="GEL"/>
    <property type="match status" value="6"/>
</dbReference>
<dbReference type="SUPFAM" id="SSF55753">
    <property type="entry name" value="Actin depolymerizing proteins"/>
    <property type="match status" value="6"/>
</dbReference>
<dbReference type="InterPro" id="IPR007123">
    <property type="entry name" value="Gelsolin-like_dom"/>
</dbReference>
<dbReference type="SMART" id="SM00153">
    <property type="entry name" value="VHP"/>
    <property type="match status" value="1"/>
</dbReference>
<feature type="region of interest" description="Disordered" evidence="5">
    <location>
        <begin position="749"/>
        <end position="768"/>
    </location>
</feature>
<organism evidence="7 8">
    <name type="scientific">Prymnesium parvum</name>
    <name type="common">Toxic golden alga</name>
    <dbReference type="NCBI Taxonomy" id="97485"/>
    <lineage>
        <taxon>Eukaryota</taxon>
        <taxon>Haptista</taxon>
        <taxon>Haptophyta</taxon>
        <taxon>Prymnesiophyceae</taxon>
        <taxon>Prymnesiales</taxon>
        <taxon>Prymnesiaceae</taxon>
        <taxon>Prymnesium</taxon>
    </lineage>
</organism>
<reference evidence="7 8" key="1">
    <citation type="journal article" date="2024" name="Science">
        <title>Giant polyketide synthase enzymes in the biosynthesis of giant marine polyether toxins.</title>
        <authorList>
            <person name="Fallon T.R."/>
            <person name="Shende V.V."/>
            <person name="Wierzbicki I.H."/>
            <person name="Pendleton A.L."/>
            <person name="Watervoot N.F."/>
            <person name="Auber R.P."/>
            <person name="Gonzalez D.J."/>
            <person name="Wisecaver J.H."/>
            <person name="Moore B.S."/>
        </authorList>
    </citation>
    <scope>NUCLEOTIDE SEQUENCE [LARGE SCALE GENOMIC DNA]</scope>
    <source>
        <strain evidence="7 8">12B1</strain>
    </source>
</reference>
<dbReference type="PROSITE" id="PS51089">
    <property type="entry name" value="HP"/>
    <property type="match status" value="1"/>
</dbReference>
<dbReference type="CDD" id="cd11288">
    <property type="entry name" value="gelsolin_S5_like"/>
    <property type="match status" value="1"/>
</dbReference>
<gene>
    <name evidence="7" type="ORF">AB1Y20_017897</name>
</gene>
<keyword evidence="3" id="KW-0677">Repeat</keyword>
<proteinExistence type="inferred from homology"/>
<dbReference type="CDD" id="cd11293">
    <property type="entry name" value="gelsolin_S4_like"/>
    <property type="match status" value="1"/>
</dbReference>
<dbReference type="InterPro" id="IPR003128">
    <property type="entry name" value="Villin_headpiece"/>
</dbReference>
<keyword evidence="4" id="KW-0009">Actin-binding</keyword>
<sequence length="837" mass="91892">MLCSCDRAHSRRLHTAHHMSEFKGAGIKPGVQVWRIENKQVKPWPEKDYGKFYEGDSYIVLKTKQKPASSSFEWDIFFWLGSESSQDEMGIAAYKTVELDESLGGGPVQHRETQGFESDQFLQCFKSVQYMKGGVASGFNKVERGVHETILLQIKGKRVVRVKPVPLSASSLNAGDVFVLVMSDVLIQWNGASSNKKEKAKALEVTKGIKDDERGGKAKIIVCEQGEEPEQFWTALGGQGAVAPAVSDEDVELSKSAPKLIQVSDASGQLTTTEVASGELSKSMLNTSDVYLLDVGSEIFCWVGKGASAEERKGGMKHAMDYCSQGSRPPGTKVTKVMETGESATFKANFASWPDPVAAATYGYQPGKPKRKSDTPMDIVGGMLDGMKNMMSGKRDSKAYLEDVEPVSLDVWRVENFKEVPLEKELIGQFYAGDSYIIKYVYKMNTKEECMLYFWQGAQSSQDEKGASALIATRMDDEMGGAATQVRVTMGKEPSHFVRLFKGHMVIHSGGKASGFANRTDGDSYDTDGISLFHVRGNDHDDTRAVQVEEKASSLNSGDCFVLVTPGTVYMWQGSGANTTEVDTATEVANLLKFSRTLELVIEGSEPDAFWEALGGKGEYPSEKVHLDSDREPRLFHCSNETGTFKVEPIFDFAQADLEEDDVFLLDTYTSIFIWLGSECNEVEKSKSAATAKAYIESQKYAADTPIITVKSGSEPPIFTSNFLGWNPSAVKKFVDPYEAKLAAALAANPAEPPPPSPEKRPSASSGVVYTDFKDPSQLKVDYEKLKGGDVAGVDPTKKEQYLSDAEFEKVLGSPRGEFNQMKAWKQAQIKKAKGLF</sequence>
<evidence type="ECO:0000256" key="4">
    <source>
        <dbReference type="ARBA" id="ARBA00023203"/>
    </source>
</evidence>
<dbReference type="SUPFAM" id="SSF47050">
    <property type="entry name" value="VHP, Villin headpiece domain"/>
    <property type="match status" value="1"/>
</dbReference>
<dbReference type="Pfam" id="PF02209">
    <property type="entry name" value="VHP"/>
    <property type="match status" value="1"/>
</dbReference>
<evidence type="ECO:0000313" key="8">
    <source>
        <dbReference type="Proteomes" id="UP001515480"/>
    </source>
</evidence>
<dbReference type="GO" id="GO:0051015">
    <property type="term" value="F:actin filament binding"/>
    <property type="evidence" value="ECO:0007669"/>
    <property type="project" value="InterPro"/>
</dbReference>
<accession>A0AB34JQ23</accession>
<dbReference type="Gene3D" id="1.10.950.10">
    <property type="entry name" value="Villin headpiece domain"/>
    <property type="match status" value="1"/>
</dbReference>
<dbReference type="CDD" id="cd11289">
    <property type="entry name" value="gelsolin_S2_like"/>
    <property type="match status" value="1"/>
</dbReference>
<dbReference type="AlphaFoldDB" id="A0AB34JQ23"/>
<evidence type="ECO:0000256" key="5">
    <source>
        <dbReference type="SAM" id="MobiDB-lite"/>
    </source>
</evidence>
<dbReference type="Gene3D" id="3.40.20.10">
    <property type="entry name" value="Severin"/>
    <property type="match status" value="6"/>
</dbReference>
<dbReference type="CDD" id="cd11291">
    <property type="entry name" value="gelsolin_S6_like"/>
    <property type="match status" value="1"/>
</dbReference>
<comment type="similarity">
    <text evidence="1">Belongs to the villin/gelsolin family.</text>
</comment>
<dbReference type="PRINTS" id="PR00597">
    <property type="entry name" value="GELSOLIN"/>
</dbReference>
<dbReference type="FunFam" id="3.40.20.10:FF:000005">
    <property type="entry name" value="Gelsolin"/>
    <property type="match status" value="1"/>
</dbReference>
<dbReference type="Proteomes" id="UP001515480">
    <property type="component" value="Unassembled WGS sequence"/>
</dbReference>
<keyword evidence="2" id="KW-0117">Actin capping</keyword>
<dbReference type="InterPro" id="IPR036886">
    <property type="entry name" value="Villin_headpiece_dom_sf"/>
</dbReference>
<dbReference type="EMBL" id="JBGBPQ010000006">
    <property type="protein sequence ID" value="KAL1522932.1"/>
    <property type="molecule type" value="Genomic_DNA"/>
</dbReference>
<comment type="caution">
    <text evidence="7">The sequence shown here is derived from an EMBL/GenBank/DDBJ whole genome shotgun (WGS) entry which is preliminary data.</text>
</comment>
<dbReference type="GO" id="GO:0051693">
    <property type="term" value="P:actin filament capping"/>
    <property type="evidence" value="ECO:0007669"/>
    <property type="project" value="UniProtKB-KW"/>
</dbReference>
<dbReference type="Pfam" id="PF00626">
    <property type="entry name" value="Gelsolin"/>
    <property type="match status" value="6"/>
</dbReference>
<dbReference type="CDD" id="cd11292">
    <property type="entry name" value="gelsolin_S3_like"/>
    <property type="match status" value="1"/>
</dbReference>
<protein>
    <recommendedName>
        <fullName evidence="6">HP domain-containing protein</fullName>
    </recommendedName>
</protein>
<feature type="domain" description="HP" evidence="6">
    <location>
        <begin position="775"/>
        <end position="837"/>
    </location>
</feature>
<dbReference type="GO" id="GO:0007010">
    <property type="term" value="P:cytoskeleton organization"/>
    <property type="evidence" value="ECO:0007669"/>
    <property type="project" value="InterPro"/>
</dbReference>
<name>A0AB34JQ23_PRYPA</name>